<evidence type="ECO:0000313" key="1">
    <source>
        <dbReference type="EMBL" id="OEU18650.1"/>
    </source>
</evidence>
<evidence type="ECO:0000313" key="2">
    <source>
        <dbReference type="Proteomes" id="UP000095751"/>
    </source>
</evidence>
<keyword evidence="2" id="KW-1185">Reference proteome</keyword>
<dbReference type="SUPFAM" id="SSF53098">
    <property type="entry name" value="Ribonuclease H-like"/>
    <property type="match status" value="1"/>
</dbReference>
<name>A0A1E7FKF0_9STRA</name>
<organism evidence="1 2">
    <name type="scientific">Fragilariopsis cylindrus CCMP1102</name>
    <dbReference type="NCBI Taxonomy" id="635003"/>
    <lineage>
        <taxon>Eukaryota</taxon>
        <taxon>Sar</taxon>
        <taxon>Stramenopiles</taxon>
        <taxon>Ochrophyta</taxon>
        <taxon>Bacillariophyta</taxon>
        <taxon>Bacillariophyceae</taxon>
        <taxon>Bacillariophycidae</taxon>
        <taxon>Bacillariales</taxon>
        <taxon>Bacillariaceae</taxon>
        <taxon>Fragilariopsis</taxon>
    </lineage>
</organism>
<dbReference type="GO" id="GO:0003676">
    <property type="term" value="F:nucleic acid binding"/>
    <property type="evidence" value="ECO:0007669"/>
    <property type="project" value="InterPro"/>
</dbReference>
<accession>A0A1E7FKF0</accession>
<proteinExistence type="predicted"/>
<dbReference type="EMBL" id="KV784356">
    <property type="protein sequence ID" value="OEU18650.1"/>
    <property type="molecule type" value="Genomic_DNA"/>
</dbReference>
<reference evidence="1 2" key="1">
    <citation type="submission" date="2016-09" db="EMBL/GenBank/DDBJ databases">
        <title>Extensive genetic diversity and differential bi-allelic expression allows diatom success in the polar Southern Ocean.</title>
        <authorList>
            <consortium name="DOE Joint Genome Institute"/>
            <person name="Mock T."/>
            <person name="Otillar R.P."/>
            <person name="Strauss J."/>
            <person name="Dupont C."/>
            <person name="Frickenhaus S."/>
            <person name="Maumus F."/>
            <person name="Mcmullan M."/>
            <person name="Sanges R."/>
            <person name="Schmutz J."/>
            <person name="Toseland A."/>
            <person name="Valas R."/>
            <person name="Veluchamy A."/>
            <person name="Ward B.J."/>
            <person name="Allen A."/>
            <person name="Barry K."/>
            <person name="Falciatore A."/>
            <person name="Ferrante M."/>
            <person name="Fortunato A.E."/>
            <person name="Gloeckner G."/>
            <person name="Gruber A."/>
            <person name="Hipkin R."/>
            <person name="Janech M."/>
            <person name="Kroth P."/>
            <person name="Leese F."/>
            <person name="Lindquist E."/>
            <person name="Lyon B.R."/>
            <person name="Martin J."/>
            <person name="Mayer C."/>
            <person name="Parker M."/>
            <person name="Quesneville H."/>
            <person name="Raymond J."/>
            <person name="Uhlig C."/>
            <person name="Valentin K.U."/>
            <person name="Worden A.Z."/>
            <person name="Armbrust E.V."/>
            <person name="Bowler C."/>
            <person name="Green B."/>
            <person name="Moulton V."/>
            <person name="Van Oosterhout C."/>
            <person name="Grigoriev I."/>
        </authorList>
    </citation>
    <scope>NUCLEOTIDE SEQUENCE [LARGE SCALE GENOMIC DNA]</scope>
    <source>
        <strain evidence="1 2">CCMP1102</strain>
    </source>
</reference>
<protein>
    <recommendedName>
        <fullName evidence="3">Integrase catalytic domain-containing protein</fullName>
    </recommendedName>
</protein>
<dbReference type="Proteomes" id="UP000095751">
    <property type="component" value="Unassembled WGS sequence"/>
</dbReference>
<evidence type="ECO:0008006" key="3">
    <source>
        <dbReference type="Google" id="ProtNLM"/>
    </source>
</evidence>
<dbReference type="OrthoDB" id="10047254at2759"/>
<dbReference type="Gene3D" id="3.30.420.10">
    <property type="entry name" value="Ribonuclease H-like superfamily/Ribonuclease H"/>
    <property type="match status" value="1"/>
</dbReference>
<sequence length="467" mass="52175">MDTPLLSIPVLADDGCKIELTEDNIVVKKNNKIILKGIRDKTSTLWMIPIKHREKARILAQQLPPLPSHAANSAYHQPTIAKLMAYHNASIGSLPVKTLCNAIDNDWLTSFPGLTSAAVRRHLPKSISTTMGHLHMIRKGIRSTTKPTISEIMNEELNPEPVLPPPMRVTNRQHTVAVDIIPFEELKGIIATDLPGRFPTTSAQGNAYVLVMYDYDSNTINAVAIKNRKTASLVQDNETSKELILEIEKKGLDYQIASPGDHRLNHAERAIQTFKNHFIAAFQNQSKIICIPTSTFPAKQWDRIIKQAVMTLNMCRPSRINPKLSAYQQVWGNFDFNKTPLAPPGCKVVVHERAMERGAWACHGVVGYYIGPAMKHYRNYISYIPETKGIRTTNTIEFFPEKVDMPTTATTDRLARAAEDLAEILQTPHPATPFLQQGTVINDAMEQLKKIFTPPTRIETAMAAPTP</sequence>
<dbReference type="InParanoid" id="A0A1E7FKF0"/>
<dbReference type="InterPro" id="IPR036397">
    <property type="entry name" value="RNaseH_sf"/>
</dbReference>
<dbReference type="KEGG" id="fcy:FRACYDRAFT_183222"/>
<gene>
    <name evidence="1" type="ORF">FRACYDRAFT_183222</name>
</gene>
<dbReference type="AlphaFoldDB" id="A0A1E7FKF0"/>
<feature type="non-terminal residue" evidence="1">
    <location>
        <position position="467"/>
    </location>
</feature>
<dbReference type="InterPro" id="IPR012337">
    <property type="entry name" value="RNaseH-like_sf"/>
</dbReference>